<evidence type="ECO:0000313" key="1">
    <source>
        <dbReference type="EMBL" id="KAJ4450951.1"/>
    </source>
</evidence>
<protein>
    <submittedName>
        <fullName evidence="1">Uncharacterized protein</fullName>
    </submittedName>
</protein>
<name>A0ABQ8TXS7_PERAM</name>
<proteinExistence type="predicted"/>
<keyword evidence="2" id="KW-1185">Reference proteome</keyword>
<sequence length="119" mass="13170">MAGLCEGGNEPPVSLKASNSILAVRLPLERTHKNAYVSFLDKRLCSLLVPGQRVLFSLHLLGGKKSETGTSFGAKSDNADRGKSRQWALRQNMPHILNVFLYDRRLAKNVYVASQTGRM</sequence>
<dbReference type="EMBL" id="JAJSOF020000001">
    <property type="protein sequence ID" value="KAJ4450951.1"/>
    <property type="molecule type" value="Genomic_DNA"/>
</dbReference>
<organism evidence="1 2">
    <name type="scientific">Periplaneta americana</name>
    <name type="common">American cockroach</name>
    <name type="synonym">Blatta americana</name>
    <dbReference type="NCBI Taxonomy" id="6978"/>
    <lineage>
        <taxon>Eukaryota</taxon>
        <taxon>Metazoa</taxon>
        <taxon>Ecdysozoa</taxon>
        <taxon>Arthropoda</taxon>
        <taxon>Hexapoda</taxon>
        <taxon>Insecta</taxon>
        <taxon>Pterygota</taxon>
        <taxon>Neoptera</taxon>
        <taxon>Polyneoptera</taxon>
        <taxon>Dictyoptera</taxon>
        <taxon>Blattodea</taxon>
        <taxon>Blattoidea</taxon>
        <taxon>Blattidae</taxon>
        <taxon>Blattinae</taxon>
        <taxon>Periplaneta</taxon>
    </lineage>
</organism>
<reference evidence="1 2" key="1">
    <citation type="journal article" date="2022" name="Allergy">
        <title>Genome assembly and annotation of Periplaneta americana reveal a comprehensive cockroach allergen profile.</title>
        <authorList>
            <person name="Wang L."/>
            <person name="Xiong Q."/>
            <person name="Saelim N."/>
            <person name="Wang L."/>
            <person name="Nong W."/>
            <person name="Wan A.T."/>
            <person name="Shi M."/>
            <person name="Liu X."/>
            <person name="Cao Q."/>
            <person name="Hui J.H.L."/>
            <person name="Sookrung N."/>
            <person name="Leung T.F."/>
            <person name="Tungtrongchitr A."/>
            <person name="Tsui S.K.W."/>
        </authorList>
    </citation>
    <scope>NUCLEOTIDE SEQUENCE [LARGE SCALE GENOMIC DNA]</scope>
    <source>
        <strain evidence="1">PWHHKU_190912</strain>
    </source>
</reference>
<accession>A0ABQ8TXS7</accession>
<gene>
    <name evidence="1" type="ORF">ANN_02386</name>
</gene>
<evidence type="ECO:0000313" key="2">
    <source>
        <dbReference type="Proteomes" id="UP001148838"/>
    </source>
</evidence>
<dbReference type="Proteomes" id="UP001148838">
    <property type="component" value="Unassembled WGS sequence"/>
</dbReference>
<comment type="caution">
    <text evidence="1">The sequence shown here is derived from an EMBL/GenBank/DDBJ whole genome shotgun (WGS) entry which is preliminary data.</text>
</comment>